<feature type="region of interest" description="Disordered" evidence="1">
    <location>
        <begin position="142"/>
        <end position="230"/>
    </location>
</feature>
<protein>
    <recommendedName>
        <fullName evidence="4">Transmembrane protein</fullName>
    </recommendedName>
</protein>
<evidence type="ECO:0000256" key="2">
    <source>
        <dbReference type="SAM" id="Phobius"/>
    </source>
</evidence>
<accession>A0A0S4U420</accession>
<feature type="compositionally biased region" description="Low complexity" evidence="1">
    <location>
        <begin position="142"/>
        <end position="153"/>
    </location>
</feature>
<name>A0A0S4U420_RALSL</name>
<feature type="transmembrane region" description="Helical" evidence="2">
    <location>
        <begin position="50"/>
        <end position="71"/>
    </location>
</feature>
<evidence type="ECO:0000256" key="1">
    <source>
        <dbReference type="SAM" id="MobiDB-lite"/>
    </source>
</evidence>
<reference evidence="3" key="1">
    <citation type="submission" date="2015-10" db="EMBL/GenBank/DDBJ databases">
        <authorList>
            <person name="Gilbert D.G."/>
        </authorList>
    </citation>
    <scope>NUCLEOTIDE SEQUENCE</scope>
    <source>
        <strain evidence="3">Phyl III-seqv23</strain>
    </source>
</reference>
<proteinExistence type="predicted"/>
<dbReference type="EMBL" id="LN899821">
    <property type="protein sequence ID" value="CUV16992.1"/>
    <property type="molecule type" value="Genomic_DNA"/>
</dbReference>
<sequence length="230" mass="23498">MDIRDIYRLHQQYSQSPVTIDMGAAEDHAAQPALTYAAGAKRRWDQYKPALRIALICGAFIGLAAVVGLGLGDLYAKKGRSAAVALPVPEKVAPAVQAQAPAASTSMATSEPASAVSQVASTVVGGATPSAPAAAPVVAPATTPAPVAQPQQPTLSAAEVAHREHAPATDKTEAPPAQPVVRRVERTAPAQPVVTRPVPAPQPAAVAPRAATPPARTTEANRPSGDVKMF</sequence>
<feature type="compositionally biased region" description="Low complexity" evidence="1">
    <location>
        <begin position="187"/>
        <end position="218"/>
    </location>
</feature>
<keyword evidence="2" id="KW-1133">Transmembrane helix</keyword>
<organism evidence="3">
    <name type="scientific">Ralstonia solanacearum</name>
    <name type="common">Pseudomonas solanacearum</name>
    <dbReference type="NCBI Taxonomy" id="305"/>
    <lineage>
        <taxon>Bacteria</taxon>
        <taxon>Pseudomonadati</taxon>
        <taxon>Pseudomonadota</taxon>
        <taxon>Betaproteobacteria</taxon>
        <taxon>Burkholderiales</taxon>
        <taxon>Burkholderiaceae</taxon>
        <taxon>Ralstonia</taxon>
        <taxon>Ralstonia solanacearum species complex</taxon>
    </lineage>
</organism>
<gene>
    <name evidence="3" type="ORF">PSS4_v1_210033</name>
</gene>
<evidence type="ECO:0008006" key="4">
    <source>
        <dbReference type="Google" id="ProtNLM"/>
    </source>
</evidence>
<evidence type="ECO:0000313" key="3">
    <source>
        <dbReference type="EMBL" id="CUV16992.1"/>
    </source>
</evidence>
<feature type="compositionally biased region" description="Basic and acidic residues" evidence="1">
    <location>
        <begin position="160"/>
        <end position="173"/>
    </location>
</feature>
<dbReference type="AlphaFoldDB" id="A0A0S4U420"/>
<keyword evidence="2" id="KW-0812">Transmembrane</keyword>
<keyword evidence="2" id="KW-0472">Membrane</keyword>